<evidence type="ECO:0000256" key="1">
    <source>
        <dbReference type="ARBA" id="ARBA00022574"/>
    </source>
</evidence>
<name>A0ABD0N3T9_CIRMR</name>
<organism evidence="3 4">
    <name type="scientific">Cirrhinus mrigala</name>
    <name type="common">Mrigala</name>
    <dbReference type="NCBI Taxonomy" id="683832"/>
    <lineage>
        <taxon>Eukaryota</taxon>
        <taxon>Metazoa</taxon>
        <taxon>Chordata</taxon>
        <taxon>Craniata</taxon>
        <taxon>Vertebrata</taxon>
        <taxon>Euteleostomi</taxon>
        <taxon>Actinopterygii</taxon>
        <taxon>Neopterygii</taxon>
        <taxon>Teleostei</taxon>
        <taxon>Ostariophysi</taxon>
        <taxon>Cypriniformes</taxon>
        <taxon>Cyprinidae</taxon>
        <taxon>Labeoninae</taxon>
        <taxon>Labeonini</taxon>
        <taxon>Cirrhinus</taxon>
    </lineage>
</organism>
<gene>
    <name evidence="3" type="ORF">M9458_047499</name>
</gene>
<feature type="non-terminal residue" evidence="3">
    <location>
        <position position="156"/>
    </location>
</feature>
<dbReference type="InterPro" id="IPR037590">
    <property type="entry name" value="WDR24"/>
</dbReference>
<accession>A0ABD0N3T9</accession>
<evidence type="ECO:0000313" key="3">
    <source>
        <dbReference type="EMBL" id="KAL0156253.1"/>
    </source>
</evidence>
<proteinExistence type="predicted"/>
<evidence type="ECO:0000313" key="4">
    <source>
        <dbReference type="Proteomes" id="UP001529510"/>
    </source>
</evidence>
<evidence type="ECO:0000256" key="2">
    <source>
        <dbReference type="ARBA" id="ARBA00022737"/>
    </source>
</evidence>
<dbReference type="EMBL" id="JAMKFB020000024">
    <property type="protein sequence ID" value="KAL0156253.1"/>
    <property type="molecule type" value="Genomic_DNA"/>
</dbReference>
<feature type="non-terminal residue" evidence="3">
    <location>
        <position position="1"/>
    </location>
</feature>
<sequence>EPEYLLPQEAFPLRHEIMDHPSAPEPVQEKPDETESTLISVSQLLFSPHLPPKFFCPIVKEMLCYYAEQGDVQMAVSVLIVLGDRIRKEIDELTQEHWYMSYIDLLQRFELWNVSNEVIKLSTCGAIMCLNQASTTLHINCSNCKRPMSNKGWICD</sequence>
<dbReference type="PANTHER" id="PTHR46200">
    <property type="entry name" value="GATOR COMPLEX PROTEIN WDR24"/>
    <property type="match status" value="1"/>
</dbReference>
<dbReference type="AlphaFoldDB" id="A0ABD0N3T9"/>
<protein>
    <submittedName>
        <fullName evidence="3">Uncharacterized protein</fullName>
    </submittedName>
</protein>
<reference evidence="3 4" key="1">
    <citation type="submission" date="2024-05" db="EMBL/GenBank/DDBJ databases">
        <title>Genome sequencing and assembly of Indian major carp, Cirrhinus mrigala (Hamilton, 1822).</title>
        <authorList>
            <person name="Mohindra V."/>
            <person name="Chowdhury L.M."/>
            <person name="Lal K."/>
            <person name="Jena J.K."/>
        </authorList>
    </citation>
    <scope>NUCLEOTIDE SEQUENCE [LARGE SCALE GENOMIC DNA]</scope>
    <source>
        <strain evidence="3">CM1030</strain>
        <tissue evidence="3">Blood</tissue>
    </source>
</reference>
<comment type="caution">
    <text evidence="3">The sequence shown here is derived from an EMBL/GenBank/DDBJ whole genome shotgun (WGS) entry which is preliminary data.</text>
</comment>
<keyword evidence="2" id="KW-0677">Repeat</keyword>
<dbReference type="PANTHER" id="PTHR46200:SF1">
    <property type="entry name" value="GATOR COMPLEX PROTEIN WDR24"/>
    <property type="match status" value="1"/>
</dbReference>
<dbReference type="Proteomes" id="UP001529510">
    <property type="component" value="Unassembled WGS sequence"/>
</dbReference>
<keyword evidence="1" id="KW-0853">WD repeat</keyword>
<keyword evidence="4" id="KW-1185">Reference proteome</keyword>